<dbReference type="Proteomes" id="UP001589619">
    <property type="component" value="Unassembled WGS sequence"/>
</dbReference>
<dbReference type="PROSITE" id="PS50928">
    <property type="entry name" value="ABC_TM1"/>
    <property type="match status" value="1"/>
</dbReference>
<accession>A0ABV5VWT1</accession>
<dbReference type="Pfam" id="PF00528">
    <property type="entry name" value="BPD_transp_1"/>
    <property type="match status" value="1"/>
</dbReference>
<feature type="transmembrane region" description="Helical" evidence="7">
    <location>
        <begin position="259"/>
        <end position="281"/>
    </location>
</feature>
<keyword evidence="3" id="KW-1003">Cell membrane</keyword>
<feature type="transmembrane region" description="Helical" evidence="7">
    <location>
        <begin position="12"/>
        <end position="37"/>
    </location>
</feature>
<dbReference type="SUPFAM" id="SSF160964">
    <property type="entry name" value="MalF N-terminal region-like"/>
    <property type="match status" value="1"/>
</dbReference>
<feature type="transmembrane region" description="Helical" evidence="7">
    <location>
        <begin position="106"/>
        <end position="124"/>
    </location>
</feature>
<evidence type="ECO:0000256" key="3">
    <source>
        <dbReference type="ARBA" id="ARBA00022475"/>
    </source>
</evidence>
<evidence type="ECO:0000313" key="10">
    <source>
        <dbReference type="Proteomes" id="UP001589619"/>
    </source>
</evidence>
<dbReference type="InterPro" id="IPR000515">
    <property type="entry name" value="MetI-like"/>
</dbReference>
<comment type="similarity">
    <text evidence="7">Belongs to the binding-protein-dependent transport system permease family.</text>
</comment>
<dbReference type="PANTHER" id="PTHR30193:SF1">
    <property type="entry name" value="ABC TRANSPORTER PERMEASE PROTEIN YESP-RELATED"/>
    <property type="match status" value="1"/>
</dbReference>
<evidence type="ECO:0000256" key="4">
    <source>
        <dbReference type="ARBA" id="ARBA00022692"/>
    </source>
</evidence>
<gene>
    <name evidence="9" type="ORF">ACFFNY_14480</name>
</gene>
<dbReference type="PANTHER" id="PTHR30193">
    <property type="entry name" value="ABC TRANSPORTER PERMEASE PROTEIN"/>
    <property type="match status" value="1"/>
</dbReference>
<keyword evidence="5 7" id="KW-1133">Transmembrane helix</keyword>
<dbReference type="SUPFAM" id="SSF161098">
    <property type="entry name" value="MetI-like"/>
    <property type="match status" value="1"/>
</dbReference>
<feature type="transmembrane region" description="Helical" evidence="7">
    <location>
        <begin position="73"/>
        <end position="94"/>
    </location>
</feature>
<sequence>MSKGELRRNAAGYMFISPWLIGFVGFIIGPMIASLYLSFTDYDLLSPARWVGTANYKEMFDDSRFWKSLQVTLSFAVVSVPLKLGAALLLAMLFNTGRKGTRTYTLLYYVPSILGGSVAVAVMWKQLFSLDGVVNWVIRMFGVEPVDWIFSPDYALSVIVLQVVWQFGAPMLIFLSGLRAIPKELYEASSIDGASRFRRFAAVTLPLLTPVVLFNLVMQTIHAFLTFSQAYLITGGGPLDETLFYALYLYEQAFTHHNMGYASAMAWVLLAIIAICTALIFRSSKAWVHYES</sequence>
<evidence type="ECO:0000313" key="9">
    <source>
        <dbReference type="EMBL" id="MFB9752769.1"/>
    </source>
</evidence>
<keyword evidence="10" id="KW-1185">Reference proteome</keyword>
<keyword evidence="6 7" id="KW-0472">Membrane</keyword>
<evidence type="ECO:0000256" key="7">
    <source>
        <dbReference type="RuleBase" id="RU363032"/>
    </source>
</evidence>
<evidence type="ECO:0000256" key="1">
    <source>
        <dbReference type="ARBA" id="ARBA00004651"/>
    </source>
</evidence>
<dbReference type="Gene3D" id="1.10.3720.10">
    <property type="entry name" value="MetI-like"/>
    <property type="match status" value="1"/>
</dbReference>
<evidence type="ECO:0000256" key="5">
    <source>
        <dbReference type="ARBA" id="ARBA00022989"/>
    </source>
</evidence>
<evidence type="ECO:0000259" key="8">
    <source>
        <dbReference type="PROSITE" id="PS50928"/>
    </source>
</evidence>
<dbReference type="InterPro" id="IPR035906">
    <property type="entry name" value="MetI-like_sf"/>
</dbReference>
<evidence type="ECO:0000256" key="2">
    <source>
        <dbReference type="ARBA" id="ARBA00022448"/>
    </source>
</evidence>
<dbReference type="RefSeq" id="WP_344903318.1">
    <property type="nucleotide sequence ID" value="NZ_BAAAYO010000001.1"/>
</dbReference>
<dbReference type="EMBL" id="JBHMAG010000012">
    <property type="protein sequence ID" value="MFB9752769.1"/>
    <property type="molecule type" value="Genomic_DNA"/>
</dbReference>
<comment type="subcellular location">
    <subcellularLocation>
        <location evidence="1 7">Cell membrane</location>
        <topology evidence="1 7">Multi-pass membrane protein</topology>
    </subcellularLocation>
</comment>
<protein>
    <submittedName>
        <fullName evidence="9">Carbohydrate ABC transporter permease</fullName>
    </submittedName>
</protein>
<dbReference type="CDD" id="cd06261">
    <property type="entry name" value="TM_PBP2"/>
    <property type="match status" value="1"/>
</dbReference>
<proteinExistence type="inferred from homology"/>
<feature type="transmembrane region" description="Helical" evidence="7">
    <location>
        <begin position="154"/>
        <end position="178"/>
    </location>
</feature>
<keyword evidence="2 7" id="KW-0813">Transport</keyword>
<organism evidence="9 10">
    <name type="scientific">Paenibacillus hodogayensis</name>
    <dbReference type="NCBI Taxonomy" id="279208"/>
    <lineage>
        <taxon>Bacteria</taxon>
        <taxon>Bacillati</taxon>
        <taxon>Bacillota</taxon>
        <taxon>Bacilli</taxon>
        <taxon>Bacillales</taxon>
        <taxon>Paenibacillaceae</taxon>
        <taxon>Paenibacillus</taxon>
    </lineage>
</organism>
<dbReference type="InterPro" id="IPR051393">
    <property type="entry name" value="ABC_transporter_permease"/>
</dbReference>
<keyword evidence="4 7" id="KW-0812">Transmembrane</keyword>
<comment type="caution">
    <text evidence="9">The sequence shown here is derived from an EMBL/GenBank/DDBJ whole genome shotgun (WGS) entry which is preliminary data.</text>
</comment>
<evidence type="ECO:0000256" key="6">
    <source>
        <dbReference type="ARBA" id="ARBA00023136"/>
    </source>
</evidence>
<feature type="transmembrane region" description="Helical" evidence="7">
    <location>
        <begin position="199"/>
        <end position="218"/>
    </location>
</feature>
<reference evidence="9 10" key="1">
    <citation type="submission" date="2024-09" db="EMBL/GenBank/DDBJ databases">
        <authorList>
            <person name="Sun Q."/>
            <person name="Mori K."/>
        </authorList>
    </citation>
    <scope>NUCLEOTIDE SEQUENCE [LARGE SCALE GENOMIC DNA]</scope>
    <source>
        <strain evidence="9 10">JCM 12520</strain>
    </source>
</reference>
<feature type="domain" description="ABC transmembrane type-1" evidence="8">
    <location>
        <begin position="69"/>
        <end position="280"/>
    </location>
</feature>
<name>A0ABV5VWT1_9BACL</name>